<dbReference type="InterPro" id="IPR022675">
    <property type="entry name" value="G6P_DH_C"/>
</dbReference>
<evidence type="ECO:0000256" key="4">
    <source>
        <dbReference type="ARBA" id="ARBA00023002"/>
    </source>
</evidence>
<protein>
    <submittedName>
        <fullName evidence="9">Glucose-6-phosphate dehydrogenase</fullName>
    </submittedName>
</protein>
<evidence type="ECO:0000256" key="5">
    <source>
        <dbReference type="ARBA" id="ARBA00023277"/>
    </source>
</evidence>
<dbReference type="GO" id="GO:0050661">
    <property type="term" value="F:NADP binding"/>
    <property type="evidence" value="ECO:0007669"/>
    <property type="project" value="InterPro"/>
</dbReference>
<reference evidence="9 10" key="1">
    <citation type="submission" date="2014-11" db="EMBL/GenBank/DDBJ databases">
        <title>Genome sequence of Microbacterium mangrovi MUSC 115(T).</title>
        <authorList>
            <person name="Lee L.-H."/>
        </authorList>
    </citation>
    <scope>NUCLEOTIDE SEQUENCE [LARGE SCALE GENOMIC DNA]</scope>
    <source>
        <strain evidence="9 10">MUSC 115</strain>
    </source>
</reference>
<accession>A0A0B2ABK1</accession>
<dbReference type="Pfam" id="PF00479">
    <property type="entry name" value="G6PD_N"/>
    <property type="match status" value="1"/>
</dbReference>
<organism evidence="9 10">
    <name type="scientific">Microbacterium mangrovi</name>
    <dbReference type="NCBI Taxonomy" id="1348253"/>
    <lineage>
        <taxon>Bacteria</taxon>
        <taxon>Bacillati</taxon>
        <taxon>Actinomycetota</taxon>
        <taxon>Actinomycetes</taxon>
        <taxon>Micrococcales</taxon>
        <taxon>Microbacteriaceae</taxon>
        <taxon>Microbacterium</taxon>
    </lineage>
</organism>
<dbReference type="InterPro" id="IPR022674">
    <property type="entry name" value="G6P_DH_NAD-bd"/>
</dbReference>
<evidence type="ECO:0000259" key="7">
    <source>
        <dbReference type="Pfam" id="PF00479"/>
    </source>
</evidence>
<dbReference type="OrthoDB" id="9802739at2"/>
<dbReference type="STRING" id="1348253.LK09_03795"/>
<evidence type="ECO:0000256" key="6">
    <source>
        <dbReference type="SAM" id="MobiDB-lite"/>
    </source>
</evidence>
<dbReference type="InterPro" id="IPR001282">
    <property type="entry name" value="G6P_DH"/>
</dbReference>
<dbReference type="PIRSF" id="PIRSF000110">
    <property type="entry name" value="G6PD"/>
    <property type="match status" value="1"/>
</dbReference>
<keyword evidence="4" id="KW-0560">Oxidoreductase</keyword>
<evidence type="ECO:0000256" key="2">
    <source>
        <dbReference type="ARBA" id="ARBA00022526"/>
    </source>
</evidence>
<comment type="pathway">
    <text evidence="1">Carbohydrate degradation; pentose phosphate pathway; D-ribulose 5-phosphate from D-glucose 6-phosphate (oxidative stage): step 1/3.</text>
</comment>
<keyword evidence="10" id="KW-1185">Reference proteome</keyword>
<feature type="domain" description="Glucose-6-phosphate dehydrogenase NAD-binding" evidence="7">
    <location>
        <begin position="7"/>
        <end position="170"/>
    </location>
</feature>
<proteinExistence type="predicted"/>
<keyword evidence="3" id="KW-0521">NADP</keyword>
<evidence type="ECO:0000256" key="1">
    <source>
        <dbReference type="ARBA" id="ARBA00004937"/>
    </source>
</evidence>
<dbReference type="PRINTS" id="PR00079">
    <property type="entry name" value="G6PDHDRGNASE"/>
</dbReference>
<feature type="domain" description="Glucose-6-phosphate dehydrogenase C-terminal" evidence="8">
    <location>
        <begin position="174"/>
        <end position="450"/>
    </location>
</feature>
<dbReference type="InterPro" id="IPR036291">
    <property type="entry name" value="NAD(P)-bd_dom_sf"/>
</dbReference>
<dbReference type="SUPFAM" id="SSF51735">
    <property type="entry name" value="NAD(P)-binding Rossmann-fold domains"/>
    <property type="match status" value="1"/>
</dbReference>
<dbReference type="Gene3D" id="3.40.50.720">
    <property type="entry name" value="NAD(P)-binding Rossmann-like Domain"/>
    <property type="match status" value="1"/>
</dbReference>
<evidence type="ECO:0000313" key="9">
    <source>
        <dbReference type="EMBL" id="KHK99143.1"/>
    </source>
</evidence>
<dbReference type="GO" id="GO:0006006">
    <property type="term" value="P:glucose metabolic process"/>
    <property type="evidence" value="ECO:0007669"/>
    <property type="project" value="UniProtKB-KW"/>
</dbReference>
<dbReference type="GO" id="GO:0004345">
    <property type="term" value="F:glucose-6-phosphate dehydrogenase activity"/>
    <property type="evidence" value="ECO:0007669"/>
    <property type="project" value="InterPro"/>
</dbReference>
<evidence type="ECO:0000313" key="10">
    <source>
        <dbReference type="Proteomes" id="UP000031030"/>
    </source>
</evidence>
<dbReference type="PANTHER" id="PTHR23429:SF0">
    <property type="entry name" value="GLUCOSE-6-PHOSPHATE 1-DEHYDROGENASE"/>
    <property type="match status" value="1"/>
</dbReference>
<sequence length="457" mass="49851">MRPATFVILGASGDLASRLLLPAVGELLHRDTDRELTLIGAGSDAWDDDHWRDAVRKAFAAAGAEDEFPRVAETRYVQADITDPDALTSLLEPLHGPVVLYFAVPPAVAAAACTALQQVRLPEDLVLALEKPFGGDREGAAKLNAVLRDLVPERQVFRVDHFLGRDTVLNLLGVRFANRLVEPLWSAAHVEHVLIRFDESLALENRARYYDHAGAMVDMLQSHLLQILATLTMAPPATLGERDLRDAKGAALRATHIWDDDPVHFSRRARYTAGTIGDRRIPSYVDEPGVDPSRDTETLAEFTCEVRTSRWAGVPFTLRSGKALGTARAEVVVTFRKVRHLPEGFLGDAPDGGVLRFSLGPDTVTFELNVNGGDDPFELHREAATVALGEGRIHAYTQVLSEILEGDVTLSVRGDSAEECWRIVQPVQDAWSRGDVPLEDYPAGSPGPAGWATSQAS</sequence>
<dbReference type="GO" id="GO:0009051">
    <property type="term" value="P:pentose-phosphate shunt, oxidative branch"/>
    <property type="evidence" value="ECO:0007669"/>
    <property type="project" value="TreeGrafter"/>
</dbReference>
<keyword evidence="5" id="KW-0119">Carbohydrate metabolism</keyword>
<evidence type="ECO:0000259" key="8">
    <source>
        <dbReference type="Pfam" id="PF02781"/>
    </source>
</evidence>
<name>A0A0B2ABK1_9MICO</name>
<dbReference type="AlphaFoldDB" id="A0A0B2ABK1"/>
<keyword evidence="2" id="KW-0313">Glucose metabolism</keyword>
<dbReference type="NCBIfam" id="NF009492">
    <property type="entry name" value="PRK12853.1-3"/>
    <property type="match status" value="1"/>
</dbReference>
<dbReference type="RefSeq" id="WP_039396189.1">
    <property type="nucleotide sequence ID" value="NZ_JTDK01000005.1"/>
</dbReference>
<dbReference type="PANTHER" id="PTHR23429">
    <property type="entry name" value="GLUCOSE-6-PHOSPHATE 1-DEHYDROGENASE G6PD"/>
    <property type="match status" value="1"/>
</dbReference>
<dbReference type="Gene3D" id="3.30.360.10">
    <property type="entry name" value="Dihydrodipicolinate Reductase, domain 2"/>
    <property type="match status" value="1"/>
</dbReference>
<comment type="caution">
    <text evidence="9">The sequence shown here is derived from an EMBL/GenBank/DDBJ whole genome shotgun (WGS) entry which is preliminary data.</text>
</comment>
<gene>
    <name evidence="9" type="ORF">LK09_03795</name>
</gene>
<feature type="region of interest" description="Disordered" evidence="6">
    <location>
        <begin position="434"/>
        <end position="457"/>
    </location>
</feature>
<dbReference type="EMBL" id="JTDK01000005">
    <property type="protein sequence ID" value="KHK99143.1"/>
    <property type="molecule type" value="Genomic_DNA"/>
</dbReference>
<dbReference type="Pfam" id="PF02781">
    <property type="entry name" value="G6PD_C"/>
    <property type="match status" value="1"/>
</dbReference>
<evidence type="ECO:0000256" key="3">
    <source>
        <dbReference type="ARBA" id="ARBA00022857"/>
    </source>
</evidence>
<dbReference type="GO" id="GO:0005829">
    <property type="term" value="C:cytosol"/>
    <property type="evidence" value="ECO:0007669"/>
    <property type="project" value="TreeGrafter"/>
</dbReference>
<dbReference type="Proteomes" id="UP000031030">
    <property type="component" value="Unassembled WGS sequence"/>
</dbReference>
<dbReference type="SUPFAM" id="SSF55347">
    <property type="entry name" value="Glyceraldehyde-3-phosphate dehydrogenase-like, C-terminal domain"/>
    <property type="match status" value="1"/>
</dbReference>